<feature type="domain" description="Cytochrome c" evidence="10">
    <location>
        <begin position="20"/>
        <end position="101"/>
    </location>
</feature>
<keyword evidence="3 8" id="KW-0349">Heme</keyword>
<protein>
    <submittedName>
        <fullName evidence="11">Cytochrome c4</fullName>
    </submittedName>
</protein>
<feature type="binding site" description="axial binding residue" evidence="9">
    <location>
        <position position="181"/>
    </location>
    <ligand>
        <name>heme c</name>
        <dbReference type="ChEBI" id="CHEBI:61717"/>
        <label>2</label>
    </ligand>
    <ligandPart>
        <name>Fe</name>
        <dbReference type="ChEBI" id="CHEBI:18248"/>
    </ligandPart>
</feature>
<keyword evidence="6" id="KW-0249">Electron transport</keyword>
<dbReference type="PANTHER" id="PTHR33751:SF9">
    <property type="entry name" value="CYTOCHROME C4"/>
    <property type="match status" value="1"/>
</dbReference>
<feature type="binding site" description="covalent" evidence="8">
    <location>
        <position position="136"/>
    </location>
    <ligand>
        <name>heme c</name>
        <dbReference type="ChEBI" id="CHEBI:61717"/>
        <label>2</label>
    </ligand>
</feature>
<dbReference type="GO" id="GO:0042597">
    <property type="term" value="C:periplasmic space"/>
    <property type="evidence" value="ECO:0007669"/>
    <property type="project" value="UniProtKB-SubCell"/>
</dbReference>
<organism evidence="11 12">
    <name type="scientific">SAR86 cluster bacterium</name>
    <dbReference type="NCBI Taxonomy" id="2030880"/>
    <lineage>
        <taxon>Bacteria</taxon>
        <taxon>Pseudomonadati</taxon>
        <taxon>Pseudomonadota</taxon>
        <taxon>Gammaproteobacteria</taxon>
        <taxon>SAR86 cluster</taxon>
    </lineage>
</organism>
<dbReference type="PIRSF" id="PIRSF000005">
    <property type="entry name" value="Cytochrome_c4"/>
    <property type="match status" value="1"/>
</dbReference>
<comment type="caution">
    <text evidence="11">The sequence shown here is derived from an EMBL/GenBank/DDBJ whole genome shotgun (WGS) entry which is preliminary data.</text>
</comment>
<dbReference type="GO" id="GO:0009055">
    <property type="term" value="F:electron transfer activity"/>
    <property type="evidence" value="ECO:0007669"/>
    <property type="project" value="InterPro"/>
</dbReference>
<accession>A0A368BKK0</accession>
<evidence type="ECO:0000256" key="3">
    <source>
        <dbReference type="ARBA" id="ARBA00022617"/>
    </source>
</evidence>
<evidence type="ECO:0000256" key="7">
    <source>
        <dbReference type="ARBA" id="ARBA00023004"/>
    </source>
</evidence>
<evidence type="ECO:0000256" key="5">
    <source>
        <dbReference type="ARBA" id="ARBA00022764"/>
    </source>
</evidence>
<dbReference type="Proteomes" id="UP000253032">
    <property type="component" value="Unassembled WGS sequence"/>
</dbReference>
<keyword evidence="5" id="KW-0574">Periplasm</keyword>
<dbReference type="InterPro" id="IPR036909">
    <property type="entry name" value="Cyt_c-like_dom_sf"/>
</dbReference>
<feature type="binding site" description="covalent" evidence="8">
    <location>
        <position position="35"/>
    </location>
    <ligand>
        <name>heme c</name>
        <dbReference type="ChEBI" id="CHEBI:61717"/>
        <label>1</label>
    </ligand>
</feature>
<keyword evidence="2" id="KW-0813">Transport</keyword>
<feature type="binding site" description="covalent" evidence="8">
    <location>
        <position position="133"/>
    </location>
    <ligand>
        <name>heme c</name>
        <dbReference type="ChEBI" id="CHEBI:61717"/>
        <label>2</label>
    </ligand>
</feature>
<evidence type="ECO:0000313" key="11">
    <source>
        <dbReference type="EMBL" id="RCL37392.1"/>
    </source>
</evidence>
<dbReference type="PANTHER" id="PTHR33751">
    <property type="entry name" value="CBB3-TYPE CYTOCHROME C OXIDASE SUBUNIT FIXP"/>
    <property type="match status" value="1"/>
</dbReference>
<comment type="subcellular location">
    <subcellularLocation>
        <location evidence="1">Periplasm</location>
    </subcellularLocation>
</comment>
<keyword evidence="4 9" id="KW-0479">Metal-binding</keyword>
<dbReference type="SUPFAM" id="SSF46626">
    <property type="entry name" value="Cytochrome c"/>
    <property type="match status" value="2"/>
</dbReference>
<feature type="binding site" description="axial binding residue" evidence="9">
    <location>
        <position position="75"/>
    </location>
    <ligand>
        <name>heme c</name>
        <dbReference type="ChEBI" id="CHEBI:61717"/>
        <label>1</label>
    </ligand>
    <ligandPart>
        <name>Fe</name>
        <dbReference type="ChEBI" id="CHEBI:18248"/>
    </ligandPart>
</feature>
<evidence type="ECO:0000259" key="10">
    <source>
        <dbReference type="PROSITE" id="PS51007"/>
    </source>
</evidence>
<feature type="binding site" description="axial binding residue" evidence="9">
    <location>
        <position position="36"/>
    </location>
    <ligand>
        <name>heme c</name>
        <dbReference type="ChEBI" id="CHEBI:61717"/>
        <label>1</label>
    </ligand>
    <ligandPart>
        <name>Fe</name>
        <dbReference type="ChEBI" id="CHEBI:18248"/>
    </ligandPart>
</feature>
<proteinExistence type="predicted"/>
<dbReference type="Pfam" id="PF00034">
    <property type="entry name" value="Cytochrom_C"/>
    <property type="match status" value="2"/>
</dbReference>
<keyword evidence="7 9" id="KW-0408">Iron</keyword>
<dbReference type="InterPro" id="IPR009056">
    <property type="entry name" value="Cyt_c-like_dom"/>
</dbReference>
<feature type="domain" description="Cytochrome c" evidence="10">
    <location>
        <begin position="112"/>
        <end position="204"/>
    </location>
</feature>
<evidence type="ECO:0000256" key="4">
    <source>
        <dbReference type="ARBA" id="ARBA00022723"/>
    </source>
</evidence>
<dbReference type="GO" id="GO:0020037">
    <property type="term" value="F:heme binding"/>
    <property type="evidence" value="ECO:0007669"/>
    <property type="project" value="InterPro"/>
</dbReference>
<dbReference type="InterPro" id="IPR024167">
    <property type="entry name" value="Cytochrome_c4-like"/>
</dbReference>
<dbReference type="PROSITE" id="PS51007">
    <property type="entry name" value="CYTC"/>
    <property type="match status" value="2"/>
</dbReference>
<reference evidence="11 12" key="1">
    <citation type="journal article" date="2018" name="Microbiome">
        <title>Fine metagenomic profile of the Mediterranean stratified and mixed water columns revealed by assembly and recruitment.</title>
        <authorList>
            <person name="Haro-Moreno J.M."/>
            <person name="Lopez-Perez M."/>
            <person name="De La Torre J.R."/>
            <person name="Picazo A."/>
            <person name="Camacho A."/>
            <person name="Rodriguez-Valera F."/>
        </authorList>
    </citation>
    <scope>NUCLEOTIDE SEQUENCE [LARGE SCALE GENOMIC DNA]</scope>
    <source>
        <strain evidence="11">MED-G84</strain>
    </source>
</reference>
<dbReference type="AlphaFoldDB" id="A0A368BKK0"/>
<gene>
    <name evidence="11" type="ORF">DBW98_03885</name>
</gene>
<evidence type="ECO:0000313" key="12">
    <source>
        <dbReference type="Proteomes" id="UP000253032"/>
    </source>
</evidence>
<dbReference type="Gene3D" id="1.10.760.10">
    <property type="entry name" value="Cytochrome c-like domain"/>
    <property type="match status" value="2"/>
</dbReference>
<evidence type="ECO:0000256" key="8">
    <source>
        <dbReference type="PIRSR" id="PIRSR000005-1"/>
    </source>
</evidence>
<evidence type="ECO:0000256" key="9">
    <source>
        <dbReference type="PIRSR" id="PIRSR000005-2"/>
    </source>
</evidence>
<dbReference type="InterPro" id="IPR050597">
    <property type="entry name" value="Cytochrome_c_Oxidase_Subunit"/>
</dbReference>
<evidence type="ECO:0000256" key="2">
    <source>
        <dbReference type="ARBA" id="ARBA00022448"/>
    </source>
</evidence>
<feature type="binding site" description="axial binding residue" evidence="9">
    <location>
        <position position="137"/>
    </location>
    <ligand>
        <name>heme c</name>
        <dbReference type="ChEBI" id="CHEBI:61717"/>
        <label>2</label>
    </ligand>
    <ligandPart>
        <name>Fe</name>
        <dbReference type="ChEBI" id="CHEBI:18248"/>
    </ligandPart>
</feature>
<evidence type="ECO:0000256" key="1">
    <source>
        <dbReference type="ARBA" id="ARBA00004418"/>
    </source>
</evidence>
<comment type="PTM">
    <text evidence="8">Binds 2 heme c groups covalently per subunit.</text>
</comment>
<sequence>MTSFIVSAAEVKIPDLLVTGNPNAGSKLVSTCAACHGANGQSISSDWPNLAGQNQRYISEQLKYFQQGERENILMMAVIPYLKTLSDTQLLDIAAFYSSKPAAVGQAEDDKELLAFGESLYRAGDLNRGIPACTACHSINGAGNAQAGFPKVSGQQKNYLISTLKEYRSLERNAGDYSLVMQSASQNLKDYDIEALANYMHGLYEKK</sequence>
<name>A0A368BKK0_9GAMM</name>
<evidence type="ECO:0000256" key="6">
    <source>
        <dbReference type="ARBA" id="ARBA00022982"/>
    </source>
</evidence>
<feature type="binding site" description="covalent" evidence="8">
    <location>
        <position position="32"/>
    </location>
    <ligand>
        <name>heme c</name>
        <dbReference type="ChEBI" id="CHEBI:61717"/>
        <label>1</label>
    </ligand>
</feature>
<dbReference type="EMBL" id="QOPC01000023">
    <property type="protein sequence ID" value="RCL37392.1"/>
    <property type="molecule type" value="Genomic_DNA"/>
</dbReference>
<dbReference type="GO" id="GO:0005506">
    <property type="term" value="F:iron ion binding"/>
    <property type="evidence" value="ECO:0007669"/>
    <property type="project" value="InterPro"/>
</dbReference>